<feature type="non-terminal residue" evidence="2">
    <location>
        <position position="86"/>
    </location>
</feature>
<sequence>APPVAGTLSGTQEACIAGTTTFSSTEAGGSWSSANTSIATINSSTGLITGVAAGTVTMTYTVSGTGGCPDATATRDVTITAPPTAG</sequence>
<protein>
    <recommendedName>
        <fullName evidence="1">BIG2 domain-containing protein</fullName>
    </recommendedName>
</protein>
<dbReference type="InterPro" id="IPR008964">
    <property type="entry name" value="Invasin/intimin_cell_adhesion"/>
</dbReference>
<gene>
    <name evidence="2" type="ORF">FOF46_31250</name>
</gene>
<dbReference type="Gene3D" id="2.60.40.1080">
    <property type="match status" value="1"/>
</dbReference>
<comment type="caution">
    <text evidence="2">The sequence shown here is derived from an EMBL/GenBank/DDBJ whole genome shotgun (WGS) entry which is preliminary data.</text>
</comment>
<dbReference type="Proteomes" id="UP000318833">
    <property type="component" value="Unassembled WGS sequence"/>
</dbReference>
<evidence type="ECO:0000313" key="3">
    <source>
        <dbReference type="Proteomes" id="UP000318833"/>
    </source>
</evidence>
<name>A0A554UPN5_9FLAO</name>
<dbReference type="EMBL" id="VLNR01000267">
    <property type="protein sequence ID" value="TSD94695.1"/>
    <property type="molecule type" value="Genomic_DNA"/>
</dbReference>
<evidence type="ECO:0000313" key="2">
    <source>
        <dbReference type="EMBL" id="TSD94695.1"/>
    </source>
</evidence>
<proteinExistence type="predicted"/>
<keyword evidence="3" id="KW-1185">Reference proteome</keyword>
<dbReference type="Pfam" id="PF02368">
    <property type="entry name" value="Big_2"/>
    <property type="match status" value="1"/>
</dbReference>
<feature type="non-terminal residue" evidence="2">
    <location>
        <position position="1"/>
    </location>
</feature>
<organism evidence="2 3">
    <name type="scientific">Aquimarina algiphila</name>
    <dbReference type="NCBI Taxonomy" id="2047982"/>
    <lineage>
        <taxon>Bacteria</taxon>
        <taxon>Pseudomonadati</taxon>
        <taxon>Bacteroidota</taxon>
        <taxon>Flavobacteriia</taxon>
        <taxon>Flavobacteriales</taxon>
        <taxon>Flavobacteriaceae</taxon>
        <taxon>Aquimarina</taxon>
    </lineage>
</organism>
<dbReference type="SUPFAM" id="SSF49373">
    <property type="entry name" value="Invasin/intimin cell-adhesion fragments"/>
    <property type="match status" value="1"/>
</dbReference>
<dbReference type="AlphaFoldDB" id="A0A554UPN5"/>
<evidence type="ECO:0000259" key="1">
    <source>
        <dbReference type="Pfam" id="PF02368"/>
    </source>
</evidence>
<reference evidence="2 3" key="1">
    <citation type="submission" date="2019-07" db="EMBL/GenBank/DDBJ databases">
        <title>The draft genome sequence of Aquimarina algiphila M91.</title>
        <authorList>
            <person name="Meng X."/>
        </authorList>
    </citation>
    <scope>NUCLEOTIDE SEQUENCE [LARGE SCALE GENOMIC DNA]</scope>
    <source>
        <strain evidence="2 3">M91</strain>
    </source>
</reference>
<dbReference type="InterPro" id="IPR003343">
    <property type="entry name" value="Big_2"/>
</dbReference>
<accession>A0A554UPN5</accession>
<feature type="domain" description="BIG2" evidence="1">
    <location>
        <begin position="12"/>
        <end position="63"/>
    </location>
</feature>
<dbReference type="RefSeq" id="WP_208746860.1">
    <property type="nucleotide sequence ID" value="NZ_VLNR01000267.1"/>
</dbReference>